<name>A0A2U9NV21_STRAS</name>
<evidence type="ECO:0000256" key="4">
    <source>
        <dbReference type="SAM" id="SignalP"/>
    </source>
</evidence>
<keyword evidence="2" id="KW-0677">Repeat</keyword>
<dbReference type="Proteomes" id="UP000247634">
    <property type="component" value="Chromosome"/>
</dbReference>
<dbReference type="RefSeq" id="WP_110625944.1">
    <property type="nucleotide sequence ID" value="NZ_CP029788.1"/>
</dbReference>
<dbReference type="InterPro" id="IPR006970">
    <property type="entry name" value="PT"/>
</dbReference>
<feature type="compositionally biased region" description="Acidic residues" evidence="3">
    <location>
        <begin position="87"/>
        <end position="99"/>
    </location>
</feature>
<gene>
    <name evidence="5" type="ORF">DMT42_00750</name>
</gene>
<dbReference type="Pfam" id="PF04886">
    <property type="entry name" value="PT"/>
    <property type="match status" value="1"/>
</dbReference>
<dbReference type="OrthoDB" id="4221910at2"/>
<feature type="compositionally biased region" description="Acidic residues" evidence="3">
    <location>
        <begin position="48"/>
        <end position="67"/>
    </location>
</feature>
<feature type="compositionally biased region" description="Polar residues" evidence="3">
    <location>
        <begin position="27"/>
        <end position="45"/>
    </location>
</feature>
<accession>A0A2U9NV21</accession>
<evidence type="ECO:0000256" key="2">
    <source>
        <dbReference type="ARBA" id="ARBA00022737"/>
    </source>
</evidence>
<dbReference type="AlphaFoldDB" id="A0A2U9NV21"/>
<proteinExistence type="predicted"/>
<evidence type="ECO:0000256" key="3">
    <source>
        <dbReference type="SAM" id="MobiDB-lite"/>
    </source>
</evidence>
<evidence type="ECO:0000256" key="1">
    <source>
        <dbReference type="ARBA" id="ARBA00022729"/>
    </source>
</evidence>
<keyword evidence="1 4" id="KW-0732">Signal</keyword>
<feature type="region of interest" description="Disordered" evidence="3">
    <location>
        <begin position="27"/>
        <end position="106"/>
    </location>
</feature>
<evidence type="ECO:0000313" key="5">
    <source>
        <dbReference type="EMBL" id="AWT41008.1"/>
    </source>
</evidence>
<feature type="compositionally biased region" description="Basic and acidic residues" evidence="3">
    <location>
        <begin position="68"/>
        <end position="86"/>
    </location>
</feature>
<organism evidence="5 6">
    <name type="scientific">Streptomyces actuosus</name>
    <dbReference type="NCBI Taxonomy" id="1885"/>
    <lineage>
        <taxon>Bacteria</taxon>
        <taxon>Bacillati</taxon>
        <taxon>Actinomycetota</taxon>
        <taxon>Actinomycetes</taxon>
        <taxon>Kitasatosporales</taxon>
        <taxon>Streptomycetaceae</taxon>
        <taxon>Streptomyces</taxon>
    </lineage>
</organism>
<evidence type="ECO:0000313" key="6">
    <source>
        <dbReference type="Proteomes" id="UP000247634"/>
    </source>
</evidence>
<protein>
    <recommendedName>
        <fullName evidence="7">Lipoprotein</fullName>
    </recommendedName>
</protein>
<keyword evidence="6" id="KW-1185">Reference proteome</keyword>
<dbReference type="KEGG" id="sact:DMT42_00750"/>
<reference evidence="5 6" key="1">
    <citation type="submission" date="2018-06" db="EMBL/GenBank/DDBJ databases">
        <title>The complete genome sequence of a nosiheptide producer Streptomyces actuosus ATCC 25421: deducing the ability of producing a new class III lantibiotics.</title>
        <authorList>
            <person name="Liu W."/>
            <person name="Sun F."/>
            <person name="Hu Y."/>
        </authorList>
    </citation>
    <scope>NUCLEOTIDE SEQUENCE [LARGE SCALE GENOMIC DNA]</scope>
    <source>
        <strain evidence="5 6">ATCC 25421</strain>
    </source>
</reference>
<evidence type="ECO:0008006" key="7">
    <source>
        <dbReference type="Google" id="ProtNLM"/>
    </source>
</evidence>
<sequence length="196" mass="20660">MPSLSPAAHRGAVCAAILIAALLTTSACGTDPSPNRSGNLSSYNSVEEPTEDPSEEPTEEPAQEPVEEPTHEPAEEPAEEPTHEPGEEPTAEPTDEPTELSEPVEASVPDSVVGVWCGGSNSEGHWTYEFSGNGEFMASRGNAGFSGVVVSDSQNMTFHVPGESPFVSSWEVVQDPVLGPVLFLDGYSYLPGRCNS</sequence>
<feature type="signal peptide" evidence="4">
    <location>
        <begin position="1"/>
        <end position="29"/>
    </location>
</feature>
<dbReference type="EMBL" id="CP029788">
    <property type="protein sequence ID" value="AWT41008.1"/>
    <property type="molecule type" value="Genomic_DNA"/>
</dbReference>
<feature type="chain" id="PRO_5015922509" description="Lipoprotein" evidence="4">
    <location>
        <begin position="30"/>
        <end position="196"/>
    </location>
</feature>